<dbReference type="Proteomes" id="UP000738349">
    <property type="component" value="Unassembled WGS sequence"/>
</dbReference>
<name>A0A9P9J6Y2_9HYPO</name>
<dbReference type="InterPro" id="IPR020846">
    <property type="entry name" value="MFS_dom"/>
</dbReference>
<dbReference type="FunFam" id="1.20.1250.20:FF:000134">
    <property type="entry name" value="MFS sugar transporter protein"/>
    <property type="match status" value="1"/>
</dbReference>
<organism evidence="10 11">
    <name type="scientific">Dactylonectria macrodidyma</name>
    <dbReference type="NCBI Taxonomy" id="307937"/>
    <lineage>
        <taxon>Eukaryota</taxon>
        <taxon>Fungi</taxon>
        <taxon>Dikarya</taxon>
        <taxon>Ascomycota</taxon>
        <taxon>Pezizomycotina</taxon>
        <taxon>Sordariomycetes</taxon>
        <taxon>Hypocreomycetidae</taxon>
        <taxon>Hypocreales</taxon>
        <taxon>Nectriaceae</taxon>
        <taxon>Dactylonectria</taxon>
    </lineage>
</organism>
<comment type="caution">
    <text evidence="10">The sequence shown here is derived from an EMBL/GenBank/DDBJ whole genome shotgun (WGS) entry which is preliminary data.</text>
</comment>
<evidence type="ECO:0000256" key="4">
    <source>
        <dbReference type="ARBA" id="ARBA00022692"/>
    </source>
</evidence>
<evidence type="ECO:0000256" key="7">
    <source>
        <dbReference type="RuleBase" id="RU003346"/>
    </source>
</evidence>
<feature type="transmembrane region" description="Helical" evidence="8">
    <location>
        <begin position="516"/>
        <end position="535"/>
    </location>
</feature>
<dbReference type="GO" id="GO:0016020">
    <property type="term" value="C:membrane"/>
    <property type="evidence" value="ECO:0007669"/>
    <property type="project" value="UniProtKB-SubCell"/>
</dbReference>
<feature type="transmembrane region" description="Helical" evidence="8">
    <location>
        <begin position="138"/>
        <end position="158"/>
    </location>
</feature>
<evidence type="ECO:0000256" key="5">
    <source>
        <dbReference type="ARBA" id="ARBA00022989"/>
    </source>
</evidence>
<feature type="transmembrane region" description="Helical" evidence="8">
    <location>
        <begin position="170"/>
        <end position="194"/>
    </location>
</feature>
<dbReference type="Pfam" id="PF00083">
    <property type="entry name" value="Sugar_tr"/>
    <property type="match status" value="1"/>
</dbReference>
<comment type="subcellular location">
    <subcellularLocation>
        <location evidence="1">Membrane</location>
        <topology evidence="1">Multi-pass membrane protein</topology>
    </subcellularLocation>
</comment>
<keyword evidence="5 8" id="KW-1133">Transmembrane helix</keyword>
<sequence length="574" mass="63516">MCSCLREWLQSKPSIYILSAHRHLALIDKIKESLQCRFLLTIFITTNPTFVSRSLETQDSTMAGKRVTAREVAAASEVKHLLEQDKAPWYKKPNLRRLYLMLIPAALGVEMTTGYDGSVLNGLQAVDLWNEHYGNPEGATLGVISASLAIGTAAGVPIMPYLNDHFGRKFCVIAGSIAVAIGVIIQTCAINVGMLIASRIIMGLGSPLSLAGAAQLVNELAYPKERSTIVGFFQGTWYAGAILAAGVTLGTYNWTNNWSWRLPTLLQILPSVFTIAFIWFVPESPRWLVGQDRHEEALRILVEYHAEGDESSAFVAVEFDQIRDTIQREKEAASQPWKELVTTSANRHRVFVAVCVGFFTQWSGNGLISYYLAKILALIGITSRATQNQLNVGLNCWNLVTAVCSSMLAGFLPRRKQLMAGYLSMTILFACYTAGSAVYAEDSANKAAAKAVVVLIFLYNAGYNLMQPFQYLYIGEIFPFIQRSKGIAVMQMSTRGAAAFNLLVNPIGMEELAWKYFLVYVVWLVIETTVVFFFFPETQGLTLEEIALVIDGDQAPVKTAYLKGLSVKEREEKV</sequence>
<dbReference type="GO" id="GO:0005351">
    <property type="term" value="F:carbohydrate:proton symporter activity"/>
    <property type="evidence" value="ECO:0007669"/>
    <property type="project" value="TreeGrafter"/>
</dbReference>
<evidence type="ECO:0000256" key="3">
    <source>
        <dbReference type="ARBA" id="ARBA00022448"/>
    </source>
</evidence>
<dbReference type="EMBL" id="JAGMUV010000006">
    <property type="protein sequence ID" value="KAH7153477.1"/>
    <property type="molecule type" value="Genomic_DNA"/>
</dbReference>
<dbReference type="InterPro" id="IPR005828">
    <property type="entry name" value="MFS_sugar_transport-like"/>
</dbReference>
<accession>A0A9P9J6Y2</accession>
<dbReference type="PANTHER" id="PTHR48022">
    <property type="entry name" value="PLASTIDIC GLUCOSE TRANSPORTER 4"/>
    <property type="match status" value="1"/>
</dbReference>
<keyword evidence="6 8" id="KW-0472">Membrane</keyword>
<feature type="transmembrane region" description="Helical" evidence="8">
    <location>
        <begin position="98"/>
        <end position="118"/>
    </location>
</feature>
<dbReference type="OrthoDB" id="6133115at2759"/>
<evidence type="ECO:0000256" key="1">
    <source>
        <dbReference type="ARBA" id="ARBA00004141"/>
    </source>
</evidence>
<keyword evidence="3 7" id="KW-0813">Transport</keyword>
<dbReference type="Gene3D" id="1.20.1250.20">
    <property type="entry name" value="MFS general substrate transporter like domains"/>
    <property type="match status" value="1"/>
</dbReference>
<dbReference type="PANTHER" id="PTHR48022:SF29">
    <property type="entry name" value="SUGAR TRANSPORTER, PUTATIVE (AFU_ORTHOLOGUE AFUA_6G14500)-RELATED"/>
    <property type="match status" value="1"/>
</dbReference>
<evidence type="ECO:0000256" key="8">
    <source>
        <dbReference type="SAM" id="Phobius"/>
    </source>
</evidence>
<comment type="similarity">
    <text evidence="2 7">Belongs to the major facilitator superfamily. Sugar transporter (TC 2.A.1.1) family.</text>
</comment>
<keyword evidence="4 8" id="KW-0812">Transmembrane</keyword>
<evidence type="ECO:0000256" key="2">
    <source>
        <dbReference type="ARBA" id="ARBA00010992"/>
    </source>
</evidence>
<proteinExistence type="inferred from homology"/>
<feature type="transmembrane region" description="Helical" evidence="8">
    <location>
        <begin position="419"/>
        <end position="441"/>
    </location>
</feature>
<feature type="transmembrane region" description="Helical" evidence="8">
    <location>
        <begin position="392"/>
        <end position="412"/>
    </location>
</feature>
<evidence type="ECO:0000259" key="9">
    <source>
        <dbReference type="PROSITE" id="PS50850"/>
    </source>
</evidence>
<dbReference type="NCBIfam" id="TIGR00879">
    <property type="entry name" value="SP"/>
    <property type="match status" value="1"/>
</dbReference>
<dbReference type="AlphaFoldDB" id="A0A9P9J6Y2"/>
<gene>
    <name evidence="10" type="ORF">EDB81DRAFT_791469</name>
</gene>
<feature type="transmembrane region" description="Helical" evidence="8">
    <location>
        <begin position="229"/>
        <end position="252"/>
    </location>
</feature>
<evidence type="ECO:0000256" key="6">
    <source>
        <dbReference type="ARBA" id="ARBA00023136"/>
    </source>
</evidence>
<evidence type="ECO:0000313" key="11">
    <source>
        <dbReference type="Proteomes" id="UP000738349"/>
    </source>
</evidence>
<reference evidence="10" key="1">
    <citation type="journal article" date="2021" name="Nat. Commun.">
        <title>Genetic determinants of endophytism in the Arabidopsis root mycobiome.</title>
        <authorList>
            <person name="Mesny F."/>
            <person name="Miyauchi S."/>
            <person name="Thiergart T."/>
            <person name="Pickel B."/>
            <person name="Atanasova L."/>
            <person name="Karlsson M."/>
            <person name="Huettel B."/>
            <person name="Barry K.W."/>
            <person name="Haridas S."/>
            <person name="Chen C."/>
            <person name="Bauer D."/>
            <person name="Andreopoulos W."/>
            <person name="Pangilinan J."/>
            <person name="LaButti K."/>
            <person name="Riley R."/>
            <person name="Lipzen A."/>
            <person name="Clum A."/>
            <person name="Drula E."/>
            <person name="Henrissat B."/>
            <person name="Kohler A."/>
            <person name="Grigoriev I.V."/>
            <person name="Martin F.M."/>
            <person name="Hacquard S."/>
        </authorList>
    </citation>
    <scope>NUCLEOTIDE SEQUENCE</scope>
    <source>
        <strain evidence="10">MPI-CAGE-AT-0147</strain>
    </source>
</reference>
<keyword evidence="11" id="KW-1185">Reference proteome</keyword>
<evidence type="ECO:0000313" key="10">
    <source>
        <dbReference type="EMBL" id="KAH7153477.1"/>
    </source>
</evidence>
<dbReference type="InterPro" id="IPR036259">
    <property type="entry name" value="MFS_trans_sf"/>
</dbReference>
<feature type="domain" description="Major facilitator superfamily (MFS) profile" evidence="9">
    <location>
        <begin position="102"/>
        <end position="539"/>
    </location>
</feature>
<dbReference type="InterPro" id="IPR050360">
    <property type="entry name" value="MFS_Sugar_Transporters"/>
</dbReference>
<feature type="transmembrane region" description="Helical" evidence="8">
    <location>
        <begin position="264"/>
        <end position="281"/>
    </location>
</feature>
<feature type="transmembrane region" description="Helical" evidence="8">
    <location>
        <begin position="447"/>
        <end position="466"/>
    </location>
</feature>
<protein>
    <recommendedName>
        <fullName evidence="9">Major facilitator superfamily (MFS) profile domain-containing protein</fullName>
    </recommendedName>
</protein>
<dbReference type="SUPFAM" id="SSF103473">
    <property type="entry name" value="MFS general substrate transporter"/>
    <property type="match status" value="1"/>
</dbReference>
<dbReference type="PROSITE" id="PS50850">
    <property type="entry name" value="MFS"/>
    <property type="match status" value="1"/>
</dbReference>
<feature type="transmembrane region" description="Helical" evidence="8">
    <location>
        <begin position="350"/>
        <end position="372"/>
    </location>
</feature>
<dbReference type="InterPro" id="IPR003663">
    <property type="entry name" value="Sugar/inositol_transpt"/>
</dbReference>